<gene>
    <name evidence="1" type="ORF">TTEB3V08_LOCUS9359</name>
</gene>
<dbReference type="EMBL" id="OE004775">
    <property type="protein sequence ID" value="CAD7461450.1"/>
    <property type="molecule type" value="Genomic_DNA"/>
</dbReference>
<sequence>MKCCYNQELHLALPSVQGPNMSQEVQRNSRKAWCLKLCREEVWSWSVQIAALFLFGQKQKLCQERFSSPMASLVLTDSSQLTSDSQHLARWRTHNFHTGESSHRDSSRVQTSQESMMRQITDFVRPAESISLPTLSYLYLFCYHYSRPMASLVLTDSSQLTADGFEKLPDQIMISLRRTI</sequence>
<evidence type="ECO:0000313" key="1">
    <source>
        <dbReference type="EMBL" id="CAD7461450.1"/>
    </source>
</evidence>
<proteinExistence type="predicted"/>
<name>A0A7R9IN70_9NEOP</name>
<dbReference type="AlphaFoldDB" id="A0A7R9IN70"/>
<organism evidence="1">
    <name type="scientific">Timema tahoe</name>
    <dbReference type="NCBI Taxonomy" id="61484"/>
    <lineage>
        <taxon>Eukaryota</taxon>
        <taxon>Metazoa</taxon>
        <taxon>Ecdysozoa</taxon>
        <taxon>Arthropoda</taxon>
        <taxon>Hexapoda</taxon>
        <taxon>Insecta</taxon>
        <taxon>Pterygota</taxon>
        <taxon>Neoptera</taxon>
        <taxon>Polyneoptera</taxon>
        <taxon>Phasmatodea</taxon>
        <taxon>Timematodea</taxon>
        <taxon>Timematoidea</taxon>
        <taxon>Timematidae</taxon>
        <taxon>Timema</taxon>
    </lineage>
</organism>
<protein>
    <submittedName>
        <fullName evidence="1">Uncharacterized protein</fullName>
    </submittedName>
</protein>
<accession>A0A7R9IN70</accession>
<reference evidence="1" key="1">
    <citation type="submission" date="2020-11" db="EMBL/GenBank/DDBJ databases">
        <authorList>
            <person name="Tran Van P."/>
        </authorList>
    </citation>
    <scope>NUCLEOTIDE SEQUENCE</scope>
</reference>